<dbReference type="Proteomes" id="UP001144280">
    <property type="component" value="Unassembled WGS sequence"/>
</dbReference>
<comment type="caution">
    <text evidence="2">The sequence shown here is derived from an EMBL/GenBank/DDBJ whole genome shotgun (WGS) entry which is preliminary data.</text>
</comment>
<keyword evidence="1" id="KW-0732">Signal</keyword>
<organism evidence="2 3">
    <name type="scientific">Phytohabitans aurantiacus</name>
    <dbReference type="NCBI Taxonomy" id="3016789"/>
    <lineage>
        <taxon>Bacteria</taxon>
        <taxon>Bacillati</taxon>
        <taxon>Actinomycetota</taxon>
        <taxon>Actinomycetes</taxon>
        <taxon>Micromonosporales</taxon>
        <taxon>Micromonosporaceae</taxon>
    </lineage>
</organism>
<sequence>MERRQVLKTAALGAAAAVAVPTTLATTAQAASASEPTFGDLGAGMYADMSTAFHPSPFNLNPVLVTCAVGTTGAIPGVIGSFAMEMFSVGTLTYTVDRAARTITAQGRMRSITMLLTGVVLEDVEHDFAAIGIDNRGITADRFEMHYTTPLWNGGLLTAISTASTFRSDWKMFGGALLSGTLGLLGPKVYLGGINVNP</sequence>
<protein>
    <submittedName>
        <fullName evidence="2">Uncharacterized protein</fullName>
    </submittedName>
</protein>
<evidence type="ECO:0000256" key="1">
    <source>
        <dbReference type="SAM" id="SignalP"/>
    </source>
</evidence>
<feature type="signal peptide" evidence="1">
    <location>
        <begin position="1"/>
        <end position="30"/>
    </location>
</feature>
<dbReference type="EMBL" id="BSDI01000068">
    <property type="protein sequence ID" value="GLI02701.1"/>
    <property type="molecule type" value="Genomic_DNA"/>
</dbReference>
<proteinExistence type="predicted"/>
<dbReference type="InterPro" id="IPR006311">
    <property type="entry name" value="TAT_signal"/>
</dbReference>
<gene>
    <name evidence="2" type="ORF">Pa4123_79790</name>
</gene>
<feature type="chain" id="PRO_5047480859" evidence="1">
    <location>
        <begin position="31"/>
        <end position="198"/>
    </location>
</feature>
<reference evidence="2" key="1">
    <citation type="submission" date="2022-12" db="EMBL/GenBank/DDBJ databases">
        <title>New Phytohabitans aurantiacus sp. RD004123 nov., an actinomycete isolated from soil.</title>
        <authorList>
            <person name="Triningsih D.W."/>
            <person name="Harunari E."/>
            <person name="Igarashi Y."/>
        </authorList>
    </citation>
    <scope>NUCLEOTIDE SEQUENCE</scope>
    <source>
        <strain evidence="2">RD004123</strain>
    </source>
</reference>
<accession>A0ABQ5R7G3</accession>
<dbReference type="PROSITE" id="PS51318">
    <property type="entry name" value="TAT"/>
    <property type="match status" value="1"/>
</dbReference>
<name>A0ABQ5R7G3_9ACTN</name>
<evidence type="ECO:0000313" key="2">
    <source>
        <dbReference type="EMBL" id="GLI02701.1"/>
    </source>
</evidence>
<keyword evidence="3" id="KW-1185">Reference proteome</keyword>
<evidence type="ECO:0000313" key="3">
    <source>
        <dbReference type="Proteomes" id="UP001144280"/>
    </source>
</evidence>